<comment type="caution">
    <text evidence="1">The sequence shown here is derived from an EMBL/GenBank/DDBJ whole genome shotgun (WGS) entry which is preliminary data.</text>
</comment>
<protein>
    <submittedName>
        <fullName evidence="1">Uncharacterized protein</fullName>
    </submittedName>
</protein>
<name>A0A0V1H091_9BILA</name>
<reference evidence="1 2" key="1">
    <citation type="submission" date="2015-01" db="EMBL/GenBank/DDBJ databases">
        <title>Evolution of Trichinella species and genotypes.</title>
        <authorList>
            <person name="Korhonen P.K."/>
            <person name="Edoardo P."/>
            <person name="Giuseppe L.R."/>
            <person name="Gasser R.B."/>
        </authorList>
    </citation>
    <scope>NUCLEOTIDE SEQUENCE [LARGE SCALE GENOMIC DNA]</scope>
    <source>
        <strain evidence="1">ISS1029</strain>
    </source>
</reference>
<organism evidence="1 2">
    <name type="scientific">Trichinella zimbabwensis</name>
    <dbReference type="NCBI Taxonomy" id="268475"/>
    <lineage>
        <taxon>Eukaryota</taxon>
        <taxon>Metazoa</taxon>
        <taxon>Ecdysozoa</taxon>
        <taxon>Nematoda</taxon>
        <taxon>Enoplea</taxon>
        <taxon>Dorylaimia</taxon>
        <taxon>Trichinellida</taxon>
        <taxon>Trichinellidae</taxon>
        <taxon>Trichinella</taxon>
    </lineage>
</organism>
<evidence type="ECO:0000313" key="1">
    <source>
        <dbReference type="EMBL" id="KRZ03717.1"/>
    </source>
</evidence>
<accession>A0A0V1H091</accession>
<dbReference type="AlphaFoldDB" id="A0A0V1H091"/>
<sequence length="71" mass="8371">MSLIKIKSDLHQYYKLRKGPLPQILYRFDHFIGGIMMGRRAEEEKVENYQNFCISAAAEQMVSVEEKFSQQ</sequence>
<proteinExistence type="predicted"/>
<keyword evidence="2" id="KW-1185">Reference proteome</keyword>
<dbReference type="Proteomes" id="UP000055024">
    <property type="component" value="Unassembled WGS sequence"/>
</dbReference>
<gene>
    <name evidence="1" type="ORF">T11_18106</name>
</gene>
<evidence type="ECO:0000313" key="2">
    <source>
        <dbReference type="Proteomes" id="UP000055024"/>
    </source>
</evidence>
<dbReference type="EMBL" id="JYDP01000184">
    <property type="protein sequence ID" value="KRZ03717.1"/>
    <property type="molecule type" value="Genomic_DNA"/>
</dbReference>